<organism evidence="1 2">
    <name type="scientific">Symbiodinium microadriaticum</name>
    <name type="common">Dinoflagellate</name>
    <name type="synonym">Zooxanthella microadriatica</name>
    <dbReference type="NCBI Taxonomy" id="2951"/>
    <lineage>
        <taxon>Eukaryota</taxon>
        <taxon>Sar</taxon>
        <taxon>Alveolata</taxon>
        <taxon>Dinophyceae</taxon>
        <taxon>Suessiales</taxon>
        <taxon>Symbiodiniaceae</taxon>
        <taxon>Symbiodinium</taxon>
    </lineage>
</organism>
<gene>
    <name evidence="1" type="ORF">AK812_SmicGene19526</name>
</gene>
<name>A0A1Q9DSD9_SYMMI</name>
<evidence type="ECO:0000313" key="1">
    <source>
        <dbReference type="EMBL" id="OLP98071.1"/>
    </source>
</evidence>
<reference evidence="1 2" key="1">
    <citation type="submission" date="2016-02" db="EMBL/GenBank/DDBJ databases">
        <title>Genome analysis of coral dinoflagellate symbionts highlights evolutionary adaptations to a symbiotic lifestyle.</title>
        <authorList>
            <person name="Aranda M."/>
            <person name="Li Y."/>
            <person name="Liew Y.J."/>
            <person name="Baumgarten S."/>
            <person name="Simakov O."/>
            <person name="Wilson M."/>
            <person name="Piel J."/>
            <person name="Ashoor H."/>
            <person name="Bougouffa S."/>
            <person name="Bajic V.B."/>
            <person name="Ryu T."/>
            <person name="Ravasi T."/>
            <person name="Bayer T."/>
            <person name="Micklem G."/>
            <person name="Kim H."/>
            <person name="Bhak J."/>
            <person name="Lajeunesse T.C."/>
            <person name="Voolstra C.R."/>
        </authorList>
    </citation>
    <scope>NUCLEOTIDE SEQUENCE [LARGE SCALE GENOMIC DNA]</scope>
    <source>
        <strain evidence="1 2">CCMP2467</strain>
    </source>
</reference>
<sequence length="181" mass="20194">MAAYMKKTPFAQGDPPVALSAQTAYVHPTNEEPSLARRVGSASVVYMAAGTIIRQLTTALERWRALQHRVILFLDEVHMADRHYALTLSATIQCVVEAAPLTVVLITDNSAKDFMQSVLLEIFSRPELVKDLLEEQRQAASEGMVLSGGTPTPSYDWYPNSDQCTMAMEPLGVRWMYFPSW</sequence>
<dbReference type="AlphaFoldDB" id="A0A1Q9DSD9"/>
<dbReference type="Proteomes" id="UP000186817">
    <property type="component" value="Unassembled WGS sequence"/>
</dbReference>
<comment type="caution">
    <text evidence="1">The sequence shown here is derived from an EMBL/GenBank/DDBJ whole genome shotgun (WGS) entry which is preliminary data.</text>
</comment>
<accession>A0A1Q9DSD9</accession>
<proteinExistence type="predicted"/>
<keyword evidence="2" id="KW-1185">Reference proteome</keyword>
<protein>
    <submittedName>
        <fullName evidence="1">Uncharacterized protein</fullName>
    </submittedName>
</protein>
<evidence type="ECO:0000313" key="2">
    <source>
        <dbReference type="Proteomes" id="UP000186817"/>
    </source>
</evidence>
<dbReference type="EMBL" id="LSRX01000409">
    <property type="protein sequence ID" value="OLP98071.1"/>
    <property type="molecule type" value="Genomic_DNA"/>
</dbReference>